<sequence length="105" mass="11679">MQLLAQKNVAVVSERNAPQLSFHLPTVKMRDAGENNQPGAYCERSNYSASVIHIIKITLITIIIIPITTLKNNIINITTLTLTSPDSHRPYSEDHGHPVCPHQVE</sequence>
<name>A0AAV6FHK6_9TELE</name>
<dbReference type="Proteomes" id="UP000823561">
    <property type="component" value="Chromosome 22"/>
</dbReference>
<gene>
    <name evidence="2" type="ORF">AALO_G00273530</name>
</gene>
<dbReference type="EMBL" id="JADWDJ010000022">
    <property type="protein sequence ID" value="KAG5262289.1"/>
    <property type="molecule type" value="Genomic_DNA"/>
</dbReference>
<evidence type="ECO:0000313" key="2">
    <source>
        <dbReference type="EMBL" id="KAG5262289.1"/>
    </source>
</evidence>
<comment type="caution">
    <text evidence="2">The sequence shown here is derived from an EMBL/GenBank/DDBJ whole genome shotgun (WGS) entry which is preliminary data.</text>
</comment>
<evidence type="ECO:0000256" key="1">
    <source>
        <dbReference type="SAM" id="MobiDB-lite"/>
    </source>
</evidence>
<keyword evidence="3" id="KW-1185">Reference proteome</keyword>
<feature type="region of interest" description="Disordered" evidence="1">
    <location>
        <begin position="84"/>
        <end position="105"/>
    </location>
</feature>
<reference evidence="2" key="1">
    <citation type="submission" date="2020-10" db="EMBL/GenBank/DDBJ databases">
        <title>Chromosome-scale genome assembly of the Allis shad, Alosa alosa.</title>
        <authorList>
            <person name="Margot Z."/>
            <person name="Christophe K."/>
            <person name="Cabau C."/>
            <person name="Louis A."/>
            <person name="Berthelot C."/>
            <person name="Parey E."/>
            <person name="Roest Crollius H."/>
            <person name="Montfort J."/>
            <person name="Robinson-Rechavi M."/>
            <person name="Bucao C."/>
            <person name="Bouchez O."/>
            <person name="Gislard M."/>
            <person name="Lluch J."/>
            <person name="Milhes M."/>
            <person name="Lampietro C."/>
            <person name="Lopez Roques C."/>
            <person name="Donnadieu C."/>
            <person name="Braasch I."/>
            <person name="Desvignes T."/>
            <person name="Postlethwait J."/>
            <person name="Bobe J."/>
            <person name="Guiguen Y."/>
        </authorList>
    </citation>
    <scope>NUCLEOTIDE SEQUENCE</scope>
    <source>
        <strain evidence="2">M-15738</strain>
        <tissue evidence="2">Blood</tissue>
    </source>
</reference>
<evidence type="ECO:0000313" key="3">
    <source>
        <dbReference type="Proteomes" id="UP000823561"/>
    </source>
</evidence>
<feature type="compositionally biased region" description="Basic and acidic residues" evidence="1">
    <location>
        <begin position="86"/>
        <end position="97"/>
    </location>
</feature>
<dbReference type="AlphaFoldDB" id="A0AAV6FHK6"/>
<protein>
    <submittedName>
        <fullName evidence="2">Uncharacterized protein</fullName>
    </submittedName>
</protein>
<accession>A0AAV6FHK6</accession>
<proteinExistence type="predicted"/>
<organism evidence="2 3">
    <name type="scientific">Alosa alosa</name>
    <name type="common">allis shad</name>
    <dbReference type="NCBI Taxonomy" id="278164"/>
    <lineage>
        <taxon>Eukaryota</taxon>
        <taxon>Metazoa</taxon>
        <taxon>Chordata</taxon>
        <taxon>Craniata</taxon>
        <taxon>Vertebrata</taxon>
        <taxon>Euteleostomi</taxon>
        <taxon>Actinopterygii</taxon>
        <taxon>Neopterygii</taxon>
        <taxon>Teleostei</taxon>
        <taxon>Clupei</taxon>
        <taxon>Clupeiformes</taxon>
        <taxon>Clupeoidei</taxon>
        <taxon>Clupeidae</taxon>
        <taxon>Alosa</taxon>
    </lineage>
</organism>